<sequence>MGQIIASIDSPPETSVRDPRTGASVRLWLYGLAVLVMVMVAVGGATRLTGSGLSITEWKPVTGAIPPLSDAGWAAEFEKYRASSQYQNLNRGMALGEFKVIYWWEWSHRQLGRFLGFYFFLPLVWFWWRGNVSSRLALTLVGIGALGGLQAMVGWIMVASGLEPGMTAVAPIKLMLHLVIASMILAAIVWVAAGLRAGEGRAMPVSPGLARAAVALVALILVQIALGGLVAGSRAGWTYNTWPLMDGHLVPPAAMLFSGQPWIENFADNPILVQFNHRLVAYLLVAAALWHAYATRRTEGGAMRAGAVAGLTLAQAGLGIVTLLLVVPLWAGLAHQLLAMVLLMVATHHARLCRAA</sequence>
<evidence type="ECO:0000256" key="10">
    <source>
        <dbReference type="ARBA" id="ARBA00044501"/>
    </source>
</evidence>
<comment type="subcellular location">
    <subcellularLocation>
        <location evidence="12">Cell membrane</location>
        <topology evidence="12">Multi-pass membrane protein</topology>
    </subcellularLocation>
    <subcellularLocation>
        <location evidence="2">Membrane</location>
        <topology evidence="2">Multi-pass membrane protein</topology>
    </subcellularLocation>
</comment>
<comment type="caution">
    <text evidence="13">The sequence shown here is derived from an EMBL/GenBank/DDBJ whole genome shotgun (WGS) entry which is preliminary data.</text>
</comment>
<feature type="binding site" description="axial binding residue" evidence="12">
    <location>
        <position position="277"/>
    </location>
    <ligand>
        <name>heme</name>
        <dbReference type="ChEBI" id="CHEBI:30413"/>
    </ligand>
    <ligandPart>
        <name>Fe</name>
        <dbReference type="ChEBI" id="CHEBI:18248"/>
    </ligandPart>
</feature>
<feature type="transmembrane region" description="Helical" evidence="12">
    <location>
        <begin position="305"/>
        <end position="327"/>
    </location>
</feature>
<feature type="transmembrane region" description="Helical" evidence="12">
    <location>
        <begin position="174"/>
        <end position="193"/>
    </location>
</feature>
<dbReference type="Proteomes" id="UP000295122">
    <property type="component" value="Unassembled WGS sequence"/>
</dbReference>
<dbReference type="UniPathway" id="UPA00269">
    <property type="reaction ID" value="UER00713"/>
</dbReference>
<dbReference type="PANTHER" id="PTHR23289">
    <property type="entry name" value="CYTOCHROME C OXIDASE ASSEMBLY PROTEIN COX15"/>
    <property type="match status" value="1"/>
</dbReference>
<keyword evidence="5 12" id="KW-1133">Transmembrane helix</keyword>
<evidence type="ECO:0000256" key="7">
    <source>
        <dbReference type="ARBA" id="ARBA00023004"/>
    </source>
</evidence>
<comment type="function">
    <text evidence="12">Catalyzes the conversion of heme O to heme A by two successive hydroxylations of the methyl group at C8. The first hydroxylation forms heme I, the second hydroxylation results in an unstable dihydroxymethyl group, which spontaneously dehydrates, resulting in the formyl group of heme A.</text>
</comment>
<evidence type="ECO:0000313" key="13">
    <source>
        <dbReference type="EMBL" id="TDR94803.1"/>
    </source>
</evidence>
<dbReference type="GO" id="GO:0120547">
    <property type="term" value="F:heme A synthase activity"/>
    <property type="evidence" value="ECO:0007669"/>
    <property type="project" value="UniProtKB-EC"/>
</dbReference>
<evidence type="ECO:0000256" key="12">
    <source>
        <dbReference type="HAMAP-Rule" id="MF_01665"/>
    </source>
</evidence>
<dbReference type="EC" id="1.17.99.9" evidence="12"/>
<evidence type="ECO:0000256" key="4">
    <source>
        <dbReference type="ARBA" id="ARBA00022723"/>
    </source>
</evidence>
<dbReference type="PANTHER" id="PTHR23289:SF2">
    <property type="entry name" value="CYTOCHROME C OXIDASE ASSEMBLY PROTEIN COX15 HOMOLOG"/>
    <property type="match status" value="1"/>
</dbReference>
<keyword evidence="8 12" id="KW-0350">Heme biosynthesis</keyword>
<evidence type="ECO:0000256" key="11">
    <source>
        <dbReference type="ARBA" id="ARBA00048044"/>
    </source>
</evidence>
<comment type="catalytic activity">
    <reaction evidence="11">
        <text>Fe(II)-heme o + 2 A + H2O = Fe(II)-heme a + 2 AH2</text>
        <dbReference type="Rhea" id="RHEA:63388"/>
        <dbReference type="ChEBI" id="CHEBI:13193"/>
        <dbReference type="ChEBI" id="CHEBI:15377"/>
        <dbReference type="ChEBI" id="CHEBI:17499"/>
        <dbReference type="ChEBI" id="CHEBI:60530"/>
        <dbReference type="ChEBI" id="CHEBI:61715"/>
        <dbReference type="EC" id="1.17.99.9"/>
    </reaction>
    <physiologicalReaction direction="left-to-right" evidence="11">
        <dbReference type="Rhea" id="RHEA:63389"/>
    </physiologicalReaction>
</comment>
<evidence type="ECO:0000256" key="9">
    <source>
        <dbReference type="ARBA" id="ARBA00023136"/>
    </source>
</evidence>
<comment type="similarity">
    <text evidence="12">Belongs to the COX15/CtaA family. Type 2 subfamily.</text>
</comment>
<keyword evidence="9 12" id="KW-0472">Membrane</keyword>
<feature type="transmembrane region" description="Helical" evidence="12">
    <location>
        <begin position="111"/>
        <end position="128"/>
    </location>
</feature>
<proteinExistence type="inferred from homology"/>
<evidence type="ECO:0000256" key="6">
    <source>
        <dbReference type="ARBA" id="ARBA00023002"/>
    </source>
</evidence>
<organism evidence="13 14">
    <name type="scientific">Enterovirga rhinocerotis</name>
    <dbReference type="NCBI Taxonomy" id="1339210"/>
    <lineage>
        <taxon>Bacteria</taxon>
        <taxon>Pseudomonadati</taxon>
        <taxon>Pseudomonadota</taxon>
        <taxon>Alphaproteobacteria</taxon>
        <taxon>Hyphomicrobiales</taxon>
        <taxon>Methylobacteriaceae</taxon>
        <taxon>Enterovirga</taxon>
    </lineage>
</organism>
<evidence type="ECO:0000256" key="1">
    <source>
        <dbReference type="ARBA" id="ARBA00001970"/>
    </source>
</evidence>
<dbReference type="GO" id="GO:0005886">
    <property type="term" value="C:plasma membrane"/>
    <property type="evidence" value="ECO:0007669"/>
    <property type="project" value="UniProtKB-SubCell"/>
</dbReference>
<gene>
    <name evidence="12" type="primary">ctaA</name>
    <name evidence="13" type="ORF">EV668_2092</name>
</gene>
<name>A0A4R7C937_9HYPH</name>
<keyword evidence="7 12" id="KW-0408">Iron</keyword>
<dbReference type="Pfam" id="PF02628">
    <property type="entry name" value="COX15-CtaA"/>
    <property type="match status" value="1"/>
</dbReference>
<keyword evidence="3 12" id="KW-0812">Transmembrane</keyword>
<dbReference type="EMBL" id="SNZR01000011">
    <property type="protein sequence ID" value="TDR94803.1"/>
    <property type="molecule type" value="Genomic_DNA"/>
</dbReference>
<keyword evidence="6 12" id="KW-0560">Oxidoreductase</keyword>
<dbReference type="HAMAP" id="MF_01665">
    <property type="entry name" value="HemeA_synth_type2"/>
    <property type="match status" value="1"/>
</dbReference>
<dbReference type="GO" id="GO:0046872">
    <property type="term" value="F:metal ion binding"/>
    <property type="evidence" value="ECO:0007669"/>
    <property type="project" value="UniProtKB-KW"/>
</dbReference>
<dbReference type="GO" id="GO:0006784">
    <property type="term" value="P:heme A biosynthetic process"/>
    <property type="evidence" value="ECO:0007669"/>
    <property type="project" value="UniProtKB-UniRule"/>
</dbReference>
<evidence type="ECO:0000256" key="2">
    <source>
        <dbReference type="ARBA" id="ARBA00004141"/>
    </source>
</evidence>
<evidence type="ECO:0000313" key="14">
    <source>
        <dbReference type="Proteomes" id="UP000295122"/>
    </source>
</evidence>
<comment type="pathway">
    <text evidence="10 12">Porphyrin-containing compound metabolism; heme A biosynthesis; heme A from heme O: step 1/1.</text>
</comment>
<feature type="transmembrane region" description="Helical" evidence="12">
    <location>
        <begin position="213"/>
        <end position="232"/>
    </location>
</feature>
<dbReference type="InterPro" id="IPR023754">
    <property type="entry name" value="HemeA_Synthase_type2"/>
</dbReference>
<evidence type="ECO:0000256" key="5">
    <source>
        <dbReference type="ARBA" id="ARBA00022989"/>
    </source>
</evidence>
<protein>
    <recommendedName>
        <fullName evidence="12">Heme A synthase</fullName>
        <shortName evidence="12">HAS</shortName>
        <ecNumber evidence="12">1.17.99.9</ecNumber>
    </recommendedName>
    <alternativeName>
        <fullName evidence="12">Cytochrome aa3-controlling protein</fullName>
    </alternativeName>
</protein>
<feature type="binding site" description="axial binding residue" evidence="12">
    <location>
        <position position="335"/>
    </location>
    <ligand>
        <name>heme</name>
        <dbReference type="ChEBI" id="CHEBI:30413"/>
    </ligand>
    <ligandPart>
        <name>Fe</name>
        <dbReference type="ChEBI" id="CHEBI:18248"/>
    </ligandPart>
</feature>
<keyword evidence="14" id="KW-1185">Reference proteome</keyword>
<keyword evidence="4 12" id="KW-0479">Metal-binding</keyword>
<accession>A0A4R7C937</accession>
<evidence type="ECO:0000256" key="8">
    <source>
        <dbReference type="ARBA" id="ARBA00023133"/>
    </source>
</evidence>
<feature type="transmembrane region" description="Helical" evidence="12">
    <location>
        <begin position="140"/>
        <end position="162"/>
    </location>
</feature>
<keyword evidence="12" id="KW-1003">Cell membrane</keyword>
<evidence type="ECO:0000256" key="3">
    <source>
        <dbReference type="ARBA" id="ARBA00022692"/>
    </source>
</evidence>
<feature type="transmembrane region" description="Helical" evidence="12">
    <location>
        <begin position="275"/>
        <end position="293"/>
    </location>
</feature>
<dbReference type="InterPro" id="IPR003780">
    <property type="entry name" value="COX15/CtaA_fam"/>
</dbReference>
<comment type="cofactor">
    <cofactor evidence="1 12">
        <name>heme b</name>
        <dbReference type="ChEBI" id="CHEBI:60344"/>
    </cofactor>
</comment>
<comment type="subunit">
    <text evidence="12">Interacts with CtaB.</text>
</comment>
<feature type="transmembrane region" description="Helical" evidence="12">
    <location>
        <begin position="333"/>
        <end position="350"/>
    </location>
</feature>
<dbReference type="AlphaFoldDB" id="A0A4R7C937"/>
<feature type="transmembrane region" description="Helical" evidence="12">
    <location>
        <begin position="27"/>
        <end position="45"/>
    </location>
</feature>
<reference evidence="13 14" key="1">
    <citation type="submission" date="2019-03" db="EMBL/GenBank/DDBJ databases">
        <title>Genomic Encyclopedia of Type Strains, Phase IV (KMG-IV): sequencing the most valuable type-strain genomes for metagenomic binning, comparative biology and taxonomic classification.</title>
        <authorList>
            <person name="Goeker M."/>
        </authorList>
    </citation>
    <scope>NUCLEOTIDE SEQUENCE [LARGE SCALE GENOMIC DNA]</scope>
    <source>
        <strain evidence="13 14">DSM 25903</strain>
    </source>
</reference>